<feature type="compositionally biased region" description="Low complexity" evidence="1">
    <location>
        <begin position="9"/>
        <end position="19"/>
    </location>
</feature>
<feature type="non-terminal residue" evidence="2">
    <location>
        <position position="1"/>
    </location>
</feature>
<reference evidence="2 3" key="2">
    <citation type="journal article" date="2017" name="Front. Plant Sci.">
        <title>Gene Classification and Mining of Molecular Markers Useful in Red Clover (Trifolium pratense) Breeding.</title>
        <authorList>
            <person name="Istvanek J."/>
            <person name="Dluhosova J."/>
            <person name="Dluhos P."/>
            <person name="Patkova L."/>
            <person name="Nedelnik J."/>
            <person name="Repkova J."/>
        </authorList>
    </citation>
    <scope>NUCLEOTIDE SEQUENCE [LARGE SCALE GENOMIC DNA]</scope>
    <source>
        <strain evidence="3">cv. Tatra</strain>
        <tissue evidence="2">Young leaves</tissue>
    </source>
</reference>
<evidence type="ECO:0000313" key="2">
    <source>
        <dbReference type="EMBL" id="PNX69316.1"/>
    </source>
</evidence>
<reference evidence="2 3" key="1">
    <citation type="journal article" date="2014" name="Am. J. Bot.">
        <title>Genome assembly and annotation for red clover (Trifolium pratense; Fabaceae).</title>
        <authorList>
            <person name="Istvanek J."/>
            <person name="Jaros M."/>
            <person name="Krenek A."/>
            <person name="Repkova J."/>
        </authorList>
    </citation>
    <scope>NUCLEOTIDE SEQUENCE [LARGE SCALE GENOMIC DNA]</scope>
    <source>
        <strain evidence="3">cv. Tatra</strain>
        <tissue evidence="2">Young leaves</tissue>
    </source>
</reference>
<protein>
    <submittedName>
        <fullName evidence="2">Uncharacterized protein</fullName>
    </submittedName>
</protein>
<comment type="caution">
    <text evidence="2">The sequence shown here is derived from an EMBL/GenBank/DDBJ whole genome shotgun (WGS) entry which is preliminary data.</text>
</comment>
<evidence type="ECO:0000313" key="3">
    <source>
        <dbReference type="Proteomes" id="UP000236291"/>
    </source>
</evidence>
<dbReference type="AlphaFoldDB" id="A0A2K3KSQ5"/>
<feature type="compositionally biased region" description="Gly residues" evidence="1">
    <location>
        <begin position="28"/>
        <end position="37"/>
    </location>
</feature>
<organism evidence="2 3">
    <name type="scientific">Trifolium pratense</name>
    <name type="common">Red clover</name>
    <dbReference type="NCBI Taxonomy" id="57577"/>
    <lineage>
        <taxon>Eukaryota</taxon>
        <taxon>Viridiplantae</taxon>
        <taxon>Streptophyta</taxon>
        <taxon>Embryophyta</taxon>
        <taxon>Tracheophyta</taxon>
        <taxon>Spermatophyta</taxon>
        <taxon>Magnoliopsida</taxon>
        <taxon>eudicotyledons</taxon>
        <taxon>Gunneridae</taxon>
        <taxon>Pentapetalae</taxon>
        <taxon>rosids</taxon>
        <taxon>fabids</taxon>
        <taxon>Fabales</taxon>
        <taxon>Fabaceae</taxon>
        <taxon>Papilionoideae</taxon>
        <taxon>50 kb inversion clade</taxon>
        <taxon>NPAAA clade</taxon>
        <taxon>Hologalegina</taxon>
        <taxon>IRL clade</taxon>
        <taxon>Trifolieae</taxon>
        <taxon>Trifolium</taxon>
    </lineage>
</organism>
<accession>A0A2K3KSQ5</accession>
<sequence length="66" mass="6144">VLLGAFWTAPAGPQPGAQGVPEVSDSDSGGGSSGGLGTFTAPVASLEETMELAAAAAGEGSIGGPE</sequence>
<dbReference type="Proteomes" id="UP000236291">
    <property type="component" value="Unassembled WGS sequence"/>
</dbReference>
<gene>
    <name evidence="2" type="ORF">L195_g064376</name>
</gene>
<name>A0A2K3KSQ5_TRIPR</name>
<dbReference type="EMBL" id="ASHM01246661">
    <property type="protein sequence ID" value="PNX69316.1"/>
    <property type="molecule type" value="Genomic_DNA"/>
</dbReference>
<proteinExistence type="predicted"/>
<evidence type="ECO:0000256" key="1">
    <source>
        <dbReference type="SAM" id="MobiDB-lite"/>
    </source>
</evidence>
<feature type="non-terminal residue" evidence="2">
    <location>
        <position position="66"/>
    </location>
</feature>
<feature type="region of interest" description="Disordered" evidence="1">
    <location>
        <begin position="1"/>
        <end position="41"/>
    </location>
</feature>